<dbReference type="Proteomes" id="UP000007797">
    <property type="component" value="Unassembled WGS sequence"/>
</dbReference>
<feature type="compositionally biased region" description="Low complexity" evidence="1">
    <location>
        <begin position="281"/>
        <end position="332"/>
    </location>
</feature>
<dbReference type="InterPro" id="IPR013320">
    <property type="entry name" value="ConA-like_dom_sf"/>
</dbReference>
<dbReference type="GO" id="GO:0005975">
    <property type="term" value="P:carbohydrate metabolic process"/>
    <property type="evidence" value="ECO:0007669"/>
    <property type="project" value="InterPro"/>
</dbReference>
<evidence type="ECO:0000256" key="1">
    <source>
        <dbReference type="SAM" id="MobiDB-lite"/>
    </source>
</evidence>
<reference evidence="4" key="1">
    <citation type="journal article" date="2011" name="Genome Res.">
        <title>Phylogeny-wide analysis of social amoeba genomes highlights ancient origins for complex intercellular communication.</title>
        <authorList>
            <person name="Heidel A.J."/>
            <person name="Lawal H.M."/>
            <person name="Felder M."/>
            <person name="Schilde C."/>
            <person name="Helps N.R."/>
            <person name="Tunggal B."/>
            <person name="Rivero F."/>
            <person name="John U."/>
            <person name="Schleicher M."/>
            <person name="Eichinger L."/>
            <person name="Platzer M."/>
            <person name="Noegel A.A."/>
            <person name="Schaap P."/>
            <person name="Gloeckner G."/>
        </authorList>
    </citation>
    <scope>NUCLEOTIDE SEQUENCE [LARGE SCALE GENOMIC DNA]</scope>
    <source>
        <strain evidence="4">SH3</strain>
    </source>
</reference>
<dbReference type="AlphaFoldDB" id="F4QCL3"/>
<feature type="compositionally biased region" description="Low complexity" evidence="1">
    <location>
        <begin position="1"/>
        <end position="89"/>
    </location>
</feature>
<dbReference type="InterPro" id="IPR000757">
    <property type="entry name" value="Beta-glucanase-like"/>
</dbReference>
<accession>F4QCL3</accession>
<feature type="region of interest" description="Disordered" evidence="1">
    <location>
        <begin position="275"/>
        <end position="345"/>
    </location>
</feature>
<dbReference type="GeneID" id="14865341"/>
<name>F4QCL3_CACFS</name>
<evidence type="ECO:0000313" key="3">
    <source>
        <dbReference type="EMBL" id="EGG14441.1"/>
    </source>
</evidence>
<protein>
    <recommendedName>
        <fullName evidence="2">GH16 domain-containing protein</fullName>
    </recommendedName>
</protein>
<dbReference type="Pfam" id="PF00722">
    <property type="entry name" value="Glyco_hydro_16"/>
    <property type="match status" value="1"/>
</dbReference>
<dbReference type="RefSeq" id="XP_004353850.1">
    <property type="nucleotide sequence ID" value="XM_004353798.1"/>
</dbReference>
<feature type="region of interest" description="Disordered" evidence="1">
    <location>
        <begin position="1"/>
        <end position="106"/>
    </location>
</feature>
<evidence type="ECO:0000259" key="2">
    <source>
        <dbReference type="Pfam" id="PF00722"/>
    </source>
</evidence>
<feature type="compositionally biased region" description="Polar residues" evidence="1">
    <location>
        <begin position="336"/>
        <end position="345"/>
    </location>
</feature>
<sequence length="345" mass="36391">MINGQTTTDALTTATSSTGTTGTTTTKPTTSSSSSTTTSGTTTTKPTTSSSTSSTTKSSTTKSPTTAVPTDSSDDTPATTTGASTSGTTKPSDSSVDSTEPEKVDCLPEVVGLSGAIPMKESTDYKPFPGCEVSIDNLDDAADGGKELRIDPCETCTKKYFCSALTVGSEVSFGTHQFMVRGTKSKYTSTKISLVSGSGVSAYEMFFMINNSTDLRMGYVYPNANSEQQQQVVRKTMTTDLTSYMTNYTIEWAENQVDFFVNNLLVHRVGYTRKTAPTTVPSGSTTTHSTRTGPTSRPVSVTSTTPKHTTVVRTASFSTSTRTRSSTLRETVALPRSSSSTSVSG</sequence>
<gene>
    <name evidence="3" type="ORF">DFA_12213</name>
</gene>
<evidence type="ECO:0000313" key="4">
    <source>
        <dbReference type="Proteomes" id="UP000007797"/>
    </source>
</evidence>
<dbReference type="SUPFAM" id="SSF49899">
    <property type="entry name" value="Concanavalin A-like lectins/glucanases"/>
    <property type="match status" value="1"/>
</dbReference>
<keyword evidence="4" id="KW-1185">Reference proteome</keyword>
<dbReference type="KEGG" id="dfa:DFA_12213"/>
<dbReference type="GO" id="GO:0004553">
    <property type="term" value="F:hydrolase activity, hydrolyzing O-glycosyl compounds"/>
    <property type="evidence" value="ECO:0007669"/>
    <property type="project" value="InterPro"/>
</dbReference>
<proteinExistence type="predicted"/>
<dbReference type="EMBL" id="GL883029">
    <property type="protein sequence ID" value="EGG14441.1"/>
    <property type="molecule type" value="Genomic_DNA"/>
</dbReference>
<organism evidence="3 4">
    <name type="scientific">Cavenderia fasciculata</name>
    <name type="common">Slime mold</name>
    <name type="synonym">Dictyostelium fasciculatum</name>
    <dbReference type="NCBI Taxonomy" id="261658"/>
    <lineage>
        <taxon>Eukaryota</taxon>
        <taxon>Amoebozoa</taxon>
        <taxon>Evosea</taxon>
        <taxon>Eumycetozoa</taxon>
        <taxon>Dictyostelia</taxon>
        <taxon>Acytosteliales</taxon>
        <taxon>Cavenderiaceae</taxon>
        <taxon>Cavenderia</taxon>
    </lineage>
</organism>
<feature type="domain" description="GH16" evidence="2">
    <location>
        <begin position="157"/>
        <end position="275"/>
    </location>
</feature>
<dbReference type="Gene3D" id="2.60.120.200">
    <property type="match status" value="1"/>
</dbReference>
<dbReference type="OrthoDB" id="20596at2759"/>